<keyword evidence="3" id="KW-1185">Reference proteome</keyword>
<dbReference type="InterPro" id="IPR052799">
    <property type="entry name" value="Rho_GAP_Regulators"/>
</dbReference>
<evidence type="ECO:0000313" key="2">
    <source>
        <dbReference type="EMBL" id="GAA0187505.1"/>
    </source>
</evidence>
<dbReference type="Proteomes" id="UP001454036">
    <property type="component" value="Unassembled WGS sequence"/>
</dbReference>
<gene>
    <name evidence="2" type="ORF">LIER_34793</name>
</gene>
<keyword evidence="1" id="KW-0472">Membrane</keyword>
<dbReference type="PANTHER" id="PTHR46265:SF2">
    <property type="entry name" value="RHO GTPASE-ACTIVATING PROTEIN 7"/>
    <property type="match status" value="1"/>
</dbReference>
<feature type="transmembrane region" description="Helical" evidence="1">
    <location>
        <begin position="6"/>
        <end position="27"/>
    </location>
</feature>
<accession>A0AAV3S3C7</accession>
<evidence type="ECO:0000256" key="1">
    <source>
        <dbReference type="SAM" id="Phobius"/>
    </source>
</evidence>
<dbReference type="EMBL" id="BAABME010014787">
    <property type="protein sequence ID" value="GAA0187505.1"/>
    <property type="molecule type" value="Genomic_DNA"/>
</dbReference>
<proteinExistence type="predicted"/>
<dbReference type="PANTHER" id="PTHR46265">
    <property type="entry name" value="RHO GTPASE-ACTIVATING PROTEIN 7"/>
    <property type="match status" value="1"/>
</dbReference>
<organism evidence="2 3">
    <name type="scientific">Lithospermum erythrorhizon</name>
    <name type="common">Purple gromwell</name>
    <name type="synonym">Lithospermum officinale var. erythrorhizon</name>
    <dbReference type="NCBI Taxonomy" id="34254"/>
    <lineage>
        <taxon>Eukaryota</taxon>
        <taxon>Viridiplantae</taxon>
        <taxon>Streptophyta</taxon>
        <taxon>Embryophyta</taxon>
        <taxon>Tracheophyta</taxon>
        <taxon>Spermatophyta</taxon>
        <taxon>Magnoliopsida</taxon>
        <taxon>eudicotyledons</taxon>
        <taxon>Gunneridae</taxon>
        <taxon>Pentapetalae</taxon>
        <taxon>asterids</taxon>
        <taxon>lamiids</taxon>
        <taxon>Boraginales</taxon>
        <taxon>Boraginaceae</taxon>
        <taxon>Boraginoideae</taxon>
        <taxon>Lithospermeae</taxon>
        <taxon>Lithospermum</taxon>
    </lineage>
</organism>
<protein>
    <submittedName>
        <fullName evidence="2">Uncharacterized protein</fullName>
    </submittedName>
</protein>
<dbReference type="AlphaFoldDB" id="A0AAV3S3C7"/>
<keyword evidence="1" id="KW-1133">Transmembrane helix</keyword>
<evidence type="ECO:0000313" key="3">
    <source>
        <dbReference type="Proteomes" id="UP001454036"/>
    </source>
</evidence>
<keyword evidence="1" id="KW-0812">Transmembrane</keyword>
<reference evidence="2 3" key="1">
    <citation type="submission" date="2024-01" db="EMBL/GenBank/DDBJ databases">
        <title>The complete chloroplast genome sequence of Lithospermum erythrorhizon: insights into the phylogenetic relationship among Boraginaceae species and the maternal lineages of purple gromwells.</title>
        <authorList>
            <person name="Okada T."/>
            <person name="Watanabe K."/>
        </authorList>
    </citation>
    <scope>NUCLEOTIDE SEQUENCE [LARGE SCALE GENOMIC DNA]</scope>
</reference>
<comment type="caution">
    <text evidence="2">The sequence shown here is derived from an EMBL/GenBank/DDBJ whole genome shotgun (WGS) entry which is preliminary data.</text>
</comment>
<name>A0AAV3S3C7_LITER</name>
<sequence>MPTLLVTVLSMFFGNYLHLLFLHLAALPYWKHTLSAFCPVSDAATELHMQCFTATIAKNFENDAHHIRTFLYNRMTSSAVSACMALLLLCPLLAGECEMEDDFDISGDNATHLLAAANAANDAHAIVTMLLEEYDNIFYARGNAILQASLERRKQALHECRLALEHDGFSFPFLWHGFLDKG</sequence>